<feature type="domain" description="Methyl-accepting transducer" evidence="5">
    <location>
        <begin position="173"/>
        <end position="416"/>
    </location>
</feature>
<dbReference type="PANTHER" id="PTHR32089:SF112">
    <property type="entry name" value="LYSOZYME-LIKE PROTEIN-RELATED"/>
    <property type="match status" value="1"/>
</dbReference>
<dbReference type="GO" id="GO:0016020">
    <property type="term" value="C:membrane"/>
    <property type="evidence" value="ECO:0007669"/>
    <property type="project" value="InterPro"/>
</dbReference>
<dbReference type="GO" id="GO:0004888">
    <property type="term" value="F:transmembrane signaling receptor activity"/>
    <property type="evidence" value="ECO:0007669"/>
    <property type="project" value="InterPro"/>
</dbReference>
<evidence type="ECO:0000256" key="4">
    <source>
        <dbReference type="SAM" id="MobiDB-lite"/>
    </source>
</evidence>
<dbReference type="EMBL" id="RCZP01000008">
    <property type="protein sequence ID" value="TPG57487.1"/>
    <property type="molecule type" value="Genomic_DNA"/>
</dbReference>
<dbReference type="SUPFAM" id="SSF58104">
    <property type="entry name" value="Methyl-accepting chemotaxis protein (MCP) signaling domain"/>
    <property type="match status" value="1"/>
</dbReference>
<evidence type="ECO:0000256" key="1">
    <source>
        <dbReference type="ARBA" id="ARBA00023224"/>
    </source>
</evidence>
<dbReference type="InterPro" id="IPR004090">
    <property type="entry name" value="Chemotax_Me-accpt_rcpt"/>
</dbReference>
<keyword evidence="8" id="KW-1185">Reference proteome</keyword>
<comment type="caution">
    <text evidence="7">The sequence shown here is derived from an EMBL/GenBank/DDBJ whole genome shotgun (WGS) entry which is preliminary data.</text>
</comment>
<dbReference type="Pfam" id="PF08447">
    <property type="entry name" value="PAS_3"/>
    <property type="match status" value="1"/>
</dbReference>
<evidence type="ECO:0000259" key="6">
    <source>
        <dbReference type="PROSITE" id="PS50113"/>
    </source>
</evidence>
<dbReference type="Pfam" id="PF00015">
    <property type="entry name" value="MCPsignal"/>
    <property type="match status" value="1"/>
</dbReference>
<dbReference type="CDD" id="cd00130">
    <property type="entry name" value="PAS"/>
    <property type="match status" value="1"/>
</dbReference>
<dbReference type="SMART" id="SM00086">
    <property type="entry name" value="PAC"/>
    <property type="match status" value="1"/>
</dbReference>
<dbReference type="InterPro" id="IPR000700">
    <property type="entry name" value="PAS-assoc_C"/>
</dbReference>
<feature type="domain" description="PAC" evidence="6">
    <location>
        <begin position="112"/>
        <end position="164"/>
    </location>
</feature>
<protein>
    <submittedName>
        <fullName evidence="7">PAS domain S-box protein</fullName>
    </submittedName>
</protein>
<sequence>MVPPTAPPGGREEPGMRFFGSGDDGARAKAEWLSVLDSRCGVGLWDAILHEGDAMHAKSRWTWSSEFRRLLGFRDAAEFPDVVQSWSERLHPEDAAATFAAFGRALETGELYDVTYRLQTKDGSYRWFRATGGVLKDEKGVARRACGSLTDIHEAREAEAARAALTAALMDRFRTEVQDVVAEVAAATARLQADAEGMARAAARTAESAGSVSGASGEASANVASVAAATEEMTASIREITGQMTRSTEATAGATAGIEAATGAVHGLVEDVRRIGDVVGLISTVAGQTNLLALNATIEAARAGEAGRGFAVVASEVKTLAAQTAKATDEITGRIQAIQAATDGVERAIGGVAATIGRLNEVAAAIAAAVEQQGATTSEIARSIQYAAQRSGEVTQGIGAVNGLATEAGAASARITEAARGLSGHASTLRGRLDGFLDQLRAA</sequence>
<reference evidence="7 8" key="1">
    <citation type="journal article" date="2019" name="Environ. Microbiol.">
        <title>Species interactions and distinct microbial communities in high Arctic permafrost affected cryosols are associated with the CH4 and CO2 gas fluxes.</title>
        <authorList>
            <person name="Altshuler I."/>
            <person name="Hamel J."/>
            <person name="Turney S."/>
            <person name="Magnuson E."/>
            <person name="Levesque R."/>
            <person name="Greer C."/>
            <person name="Whyte L.G."/>
        </authorList>
    </citation>
    <scope>NUCLEOTIDE SEQUENCE [LARGE SCALE GENOMIC DNA]</scope>
    <source>
        <strain evidence="7 8">S9.3B</strain>
    </source>
</reference>
<proteinExistence type="inferred from homology"/>
<dbReference type="Proteomes" id="UP000317078">
    <property type="component" value="Unassembled WGS sequence"/>
</dbReference>
<accession>A0A502G5Z9</accession>
<dbReference type="SMART" id="SM00283">
    <property type="entry name" value="MA"/>
    <property type="match status" value="1"/>
</dbReference>
<dbReference type="Gene3D" id="1.10.287.950">
    <property type="entry name" value="Methyl-accepting chemotaxis protein"/>
    <property type="match status" value="1"/>
</dbReference>
<evidence type="ECO:0000313" key="7">
    <source>
        <dbReference type="EMBL" id="TPG57487.1"/>
    </source>
</evidence>
<dbReference type="PRINTS" id="PR00260">
    <property type="entry name" value="CHEMTRNSDUCR"/>
</dbReference>
<evidence type="ECO:0000256" key="2">
    <source>
        <dbReference type="ARBA" id="ARBA00029447"/>
    </source>
</evidence>
<dbReference type="PANTHER" id="PTHR32089">
    <property type="entry name" value="METHYL-ACCEPTING CHEMOTAXIS PROTEIN MCPB"/>
    <property type="match status" value="1"/>
</dbReference>
<dbReference type="AlphaFoldDB" id="A0A502G5Z9"/>
<dbReference type="InterPro" id="IPR004089">
    <property type="entry name" value="MCPsignal_dom"/>
</dbReference>
<dbReference type="InterPro" id="IPR000014">
    <property type="entry name" value="PAS"/>
</dbReference>
<name>A0A502G5Z9_9PROT</name>
<gene>
    <name evidence="7" type="ORF">EAH89_11235</name>
</gene>
<dbReference type="Gene3D" id="3.30.450.20">
    <property type="entry name" value="PAS domain"/>
    <property type="match status" value="1"/>
</dbReference>
<comment type="similarity">
    <text evidence="2">Belongs to the methyl-accepting chemotaxis (MCP) protein family.</text>
</comment>
<feature type="region of interest" description="Disordered" evidence="4">
    <location>
        <begin position="1"/>
        <end position="20"/>
    </location>
</feature>
<dbReference type="GO" id="GO:0006935">
    <property type="term" value="P:chemotaxis"/>
    <property type="evidence" value="ECO:0007669"/>
    <property type="project" value="InterPro"/>
</dbReference>
<keyword evidence="1 3" id="KW-0807">Transducer</keyword>
<dbReference type="NCBIfam" id="TIGR00229">
    <property type="entry name" value="sensory_box"/>
    <property type="match status" value="1"/>
</dbReference>
<dbReference type="InterPro" id="IPR013655">
    <property type="entry name" value="PAS_fold_3"/>
</dbReference>
<dbReference type="InterPro" id="IPR001610">
    <property type="entry name" value="PAC"/>
</dbReference>
<dbReference type="GO" id="GO:0007165">
    <property type="term" value="P:signal transduction"/>
    <property type="evidence" value="ECO:0007669"/>
    <property type="project" value="UniProtKB-KW"/>
</dbReference>
<dbReference type="OrthoDB" id="266313at2"/>
<evidence type="ECO:0000259" key="5">
    <source>
        <dbReference type="PROSITE" id="PS50111"/>
    </source>
</evidence>
<evidence type="ECO:0000256" key="3">
    <source>
        <dbReference type="PROSITE-ProRule" id="PRU00284"/>
    </source>
</evidence>
<evidence type="ECO:0000313" key="8">
    <source>
        <dbReference type="Proteomes" id="UP000317078"/>
    </source>
</evidence>
<dbReference type="PROSITE" id="PS50111">
    <property type="entry name" value="CHEMOTAXIS_TRANSDUC_2"/>
    <property type="match status" value="1"/>
</dbReference>
<organism evidence="7 8">
    <name type="scientific">Muricoccus nepalensis</name>
    <dbReference type="NCBI Taxonomy" id="1854500"/>
    <lineage>
        <taxon>Bacteria</taxon>
        <taxon>Pseudomonadati</taxon>
        <taxon>Pseudomonadota</taxon>
        <taxon>Alphaproteobacteria</taxon>
        <taxon>Acetobacterales</taxon>
        <taxon>Roseomonadaceae</taxon>
        <taxon>Muricoccus</taxon>
    </lineage>
</organism>
<dbReference type="PROSITE" id="PS50113">
    <property type="entry name" value="PAC"/>
    <property type="match status" value="1"/>
</dbReference>
<dbReference type="InterPro" id="IPR035965">
    <property type="entry name" value="PAS-like_dom_sf"/>
</dbReference>
<dbReference type="SUPFAM" id="SSF55785">
    <property type="entry name" value="PYP-like sensor domain (PAS domain)"/>
    <property type="match status" value="1"/>
</dbReference>